<sequence length="346" mass="37871">MLVDLRRDTITLPTEKMRERAFAAPLGDSVYGEDPLQNQLEEYAAHLLGKEASIFLPSGTMGNLVALLTHTQRGEEVILEENAHIRTSETGGIACVAGLMVRTLRGEDGLPEPQAIENAIRPDNIHYPRTSLICMESSHYRYGGIVPPLEKMRAVKVLAERRNLSVHLDGARLFNSALYLGVEVRELAACADSVMISLSKGLAAPIGSVLAGSREFIARAKRFRKMLGGGMRQTGWLCACGLEALSPENIARLAKDHRNAKELAIGISRVPGIKVDLAKVHTNFVVAELEGDVSSETFLARLKEKGVLATRVDAKRVRFVTSRQVDENGIRYAICAVEEVMKETAD</sequence>
<dbReference type="RefSeq" id="WP_369018786.1">
    <property type="nucleotide sequence ID" value="NZ_CP121689.1"/>
</dbReference>
<dbReference type="CDD" id="cd06502">
    <property type="entry name" value="TA_like"/>
    <property type="match status" value="1"/>
</dbReference>
<dbReference type="Gene3D" id="3.90.1150.10">
    <property type="entry name" value="Aspartate Aminotransferase, domain 1"/>
    <property type="match status" value="1"/>
</dbReference>
<dbReference type="Pfam" id="PF01212">
    <property type="entry name" value="Beta_elim_lyase"/>
    <property type="match status" value="1"/>
</dbReference>
<dbReference type="Gene3D" id="3.40.640.10">
    <property type="entry name" value="Type I PLP-dependent aspartate aminotransferase-like (Major domain)"/>
    <property type="match status" value="1"/>
</dbReference>
<dbReference type="SUPFAM" id="SSF53383">
    <property type="entry name" value="PLP-dependent transferases"/>
    <property type="match status" value="1"/>
</dbReference>
<evidence type="ECO:0000256" key="2">
    <source>
        <dbReference type="ARBA" id="ARBA00006966"/>
    </source>
</evidence>
<evidence type="ECO:0000313" key="6">
    <source>
        <dbReference type="Proteomes" id="UP001461341"/>
    </source>
</evidence>
<proteinExistence type="inferred from homology"/>
<keyword evidence="3" id="KW-0663">Pyridoxal phosphate</keyword>
<dbReference type="InterPro" id="IPR001597">
    <property type="entry name" value="ArAA_b-elim_lyase/Thr_aldolase"/>
</dbReference>
<protein>
    <submittedName>
        <fullName evidence="5">GntG family PLP-dependent aldolase</fullName>
    </submittedName>
</protein>
<accession>A0ABZ2YDD4</accession>
<comment type="similarity">
    <text evidence="2">Belongs to the threonine aldolase family.</text>
</comment>
<organism evidence="5 6">
    <name type="scientific">Thermatribacter velox</name>
    <dbReference type="NCBI Taxonomy" id="3039681"/>
    <lineage>
        <taxon>Bacteria</taxon>
        <taxon>Pseudomonadati</taxon>
        <taxon>Atribacterota</taxon>
        <taxon>Atribacteria</taxon>
        <taxon>Atribacterales</taxon>
        <taxon>Thermatribacteraceae</taxon>
        <taxon>Thermatribacter</taxon>
    </lineage>
</organism>
<dbReference type="PANTHER" id="PTHR48097:SF9">
    <property type="entry name" value="L-THREONINE ALDOLASE"/>
    <property type="match status" value="1"/>
</dbReference>
<dbReference type="EMBL" id="CP121689">
    <property type="protein sequence ID" value="WZL76622.1"/>
    <property type="molecule type" value="Genomic_DNA"/>
</dbReference>
<dbReference type="InterPro" id="IPR015422">
    <property type="entry name" value="PyrdxlP-dep_Trfase_small"/>
</dbReference>
<evidence type="ECO:0000256" key="3">
    <source>
        <dbReference type="ARBA" id="ARBA00022898"/>
    </source>
</evidence>
<evidence type="ECO:0000256" key="1">
    <source>
        <dbReference type="ARBA" id="ARBA00001933"/>
    </source>
</evidence>
<evidence type="ECO:0000259" key="4">
    <source>
        <dbReference type="Pfam" id="PF01212"/>
    </source>
</evidence>
<comment type="cofactor">
    <cofactor evidence="1">
        <name>pyridoxal 5'-phosphate</name>
        <dbReference type="ChEBI" id="CHEBI:597326"/>
    </cofactor>
</comment>
<dbReference type="PANTHER" id="PTHR48097">
    <property type="entry name" value="L-THREONINE ALDOLASE-RELATED"/>
    <property type="match status" value="1"/>
</dbReference>
<dbReference type="InterPro" id="IPR015424">
    <property type="entry name" value="PyrdxlP-dep_Trfase"/>
</dbReference>
<feature type="domain" description="Aromatic amino acid beta-eliminating lyase/threonine aldolase" evidence="4">
    <location>
        <begin position="4"/>
        <end position="287"/>
    </location>
</feature>
<dbReference type="NCBIfam" id="NF041359">
    <property type="entry name" value="GntG_guanitoxin"/>
    <property type="match status" value="1"/>
</dbReference>
<keyword evidence="6" id="KW-1185">Reference proteome</keyword>
<dbReference type="Proteomes" id="UP001461341">
    <property type="component" value="Chromosome"/>
</dbReference>
<reference evidence="5 6" key="1">
    <citation type="submission" date="2023-03" db="EMBL/GenBank/DDBJ databases">
        <title>Novel Species.</title>
        <authorList>
            <person name="Ma S."/>
        </authorList>
    </citation>
    <scope>NUCLEOTIDE SEQUENCE [LARGE SCALE GENOMIC DNA]</scope>
    <source>
        <strain evidence="5 6">B11</strain>
    </source>
</reference>
<gene>
    <name evidence="5" type="ORF">QBE54_02495</name>
</gene>
<dbReference type="InterPro" id="IPR023603">
    <property type="entry name" value="Low_specificity_L-TA-like"/>
</dbReference>
<dbReference type="InterPro" id="IPR015421">
    <property type="entry name" value="PyrdxlP-dep_Trfase_major"/>
</dbReference>
<dbReference type="PIRSF" id="PIRSF017617">
    <property type="entry name" value="Thr_aldolase"/>
    <property type="match status" value="1"/>
</dbReference>
<evidence type="ECO:0000313" key="5">
    <source>
        <dbReference type="EMBL" id="WZL76622.1"/>
    </source>
</evidence>
<name>A0ABZ2YDD4_9BACT</name>